<dbReference type="InterPro" id="IPR010982">
    <property type="entry name" value="Lambda_DNA-bd_dom_sf"/>
</dbReference>
<dbReference type="RefSeq" id="WP_317489908.1">
    <property type="nucleotide sequence ID" value="NZ_CP136051.1"/>
</dbReference>
<organism evidence="3 4">
    <name type="scientific">Imperialibacter roseus</name>
    <dbReference type="NCBI Taxonomy" id="1324217"/>
    <lineage>
        <taxon>Bacteria</taxon>
        <taxon>Pseudomonadati</taxon>
        <taxon>Bacteroidota</taxon>
        <taxon>Cytophagia</taxon>
        <taxon>Cytophagales</taxon>
        <taxon>Flammeovirgaceae</taxon>
        <taxon>Imperialibacter</taxon>
    </lineage>
</organism>
<keyword evidence="1" id="KW-0238">DNA-binding</keyword>
<dbReference type="SMART" id="SM00530">
    <property type="entry name" value="HTH_XRE"/>
    <property type="match status" value="1"/>
</dbReference>
<dbReference type="InterPro" id="IPR050807">
    <property type="entry name" value="TransReg_Diox_bact_type"/>
</dbReference>
<sequence length="74" mass="8400">MNENQVALIFGKRLKELRLEKSLSQEKLAHHAGLHRTYISLLEKGKRQPSLSSAINLADALEIKLSYLLTPFLN</sequence>
<dbReference type="EMBL" id="CP136051">
    <property type="protein sequence ID" value="WOK07222.1"/>
    <property type="molecule type" value="Genomic_DNA"/>
</dbReference>
<dbReference type="CDD" id="cd00093">
    <property type="entry name" value="HTH_XRE"/>
    <property type="match status" value="1"/>
</dbReference>
<dbReference type="Proteomes" id="UP001302349">
    <property type="component" value="Chromosome"/>
</dbReference>
<evidence type="ECO:0000313" key="3">
    <source>
        <dbReference type="EMBL" id="WOK07222.1"/>
    </source>
</evidence>
<evidence type="ECO:0000259" key="2">
    <source>
        <dbReference type="PROSITE" id="PS50943"/>
    </source>
</evidence>
<dbReference type="InterPro" id="IPR001387">
    <property type="entry name" value="Cro/C1-type_HTH"/>
</dbReference>
<proteinExistence type="predicted"/>
<dbReference type="PROSITE" id="PS50943">
    <property type="entry name" value="HTH_CROC1"/>
    <property type="match status" value="1"/>
</dbReference>
<reference evidence="3 4" key="1">
    <citation type="journal article" date="2023" name="Microbiol. Resour. Announc.">
        <title>Complete Genome Sequence of Imperialibacter roseus strain P4T.</title>
        <authorList>
            <person name="Tizabi D.R."/>
            <person name="Bachvaroff T."/>
            <person name="Hill R.T."/>
        </authorList>
    </citation>
    <scope>NUCLEOTIDE SEQUENCE [LARGE SCALE GENOMIC DNA]</scope>
    <source>
        <strain evidence="3 4">P4T</strain>
    </source>
</reference>
<protein>
    <submittedName>
        <fullName evidence="3">Helix-turn-helix transcriptional regulator</fullName>
    </submittedName>
</protein>
<evidence type="ECO:0000313" key="4">
    <source>
        <dbReference type="Proteomes" id="UP001302349"/>
    </source>
</evidence>
<evidence type="ECO:0000256" key="1">
    <source>
        <dbReference type="ARBA" id="ARBA00023125"/>
    </source>
</evidence>
<accession>A0ABZ0IUD2</accession>
<dbReference type="SUPFAM" id="SSF47413">
    <property type="entry name" value="lambda repressor-like DNA-binding domains"/>
    <property type="match status" value="1"/>
</dbReference>
<dbReference type="PANTHER" id="PTHR46797">
    <property type="entry name" value="HTH-TYPE TRANSCRIPTIONAL REGULATOR"/>
    <property type="match status" value="1"/>
</dbReference>
<keyword evidence="4" id="KW-1185">Reference proteome</keyword>
<dbReference type="Pfam" id="PF01381">
    <property type="entry name" value="HTH_3"/>
    <property type="match status" value="1"/>
</dbReference>
<dbReference type="PANTHER" id="PTHR46797:SF1">
    <property type="entry name" value="METHYLPHOSPHONATE SYNTHASE"/>
    <property type="match status" value="1"/>
</dbReference>
<feature type="domain" description="HTH cro/C1-type" evidence="2">
    <location>
        <begin position="14"/>
        <end position="68"/>
    </location>
</feature>
<name>A0ABZ0IUD2_9BACT</name>
<dbReference type="Gene3D" id="1.10.260.40">
    <property type="entry name" value="lambda repressor-like DNA-binding domains"/>
    <property type="match status" value="1"/>
</dbReference>
<gene>
    <name evidence="3" type="ORF">RT717_01125</name>
</gene>